<feature type="active site" description="Charge relay system" evidence="5">
    <location>
        <position position="158"/>
    </location>
</feature>
<dbReference type="GO" id="GO:0004252">
    <property type="term" value="F:serine-type endopeptidase activity"/>
    <property type="evidence" value="ECO:0007669"/>
    <property type="project" value="UniProtKB-UniRule"/>
</dbReference>
<dbReference type="InterPro" id="IPR000209">
    <property type="entry name" value="Peptidase_S8/S53_dom"/>
</dbReference>
<dbReference type="Pfam" id="PF00082">
    <property type="entry name" value="Peptidase_S8"/>
    <property type="match status" value="1"/>
</dbReference>
<dbReference type="FunFam" id="3.40.50.200:FF:000007">
    <property type="entry name" value="Subtilisin-like serine protease"/>
    <property type="match status" value="1"/>
</dbReference>
<dbReference type="InterPro" id="IPR050131">
    <property type="entry name" value="Peptidase_S8_subtilisin-like"/>
</dbReference>
<evidence type="ECO:0000256" key="5">
    <source>
        <dbReference type="PROSITE-ProRule" id="PRU01240"/>
    </source>
</evidence>
<evidence type="ECO:0000256" key="7">
    <source>
        <dbReference type="SAM" id="SignalP"/>
    </source>
</evidence>
<evidence type="ECO:0000256" key="6">
    <source>
        <dbReference type="RuleBase" id="RU003355"/>
    </source>
</evidence>
<dbReference type="PRINTS" id="PR00723">
    <property type="entry name" value="SUBTILISIN"/>
</dbReference>
<organism evidence="9 10">
    <name type="scientific">Thanatephorus cucumeris (strain AG1-IB / isolate 7/3/14)</name>
    <name type="common">Lettuce bottom rot fungus</name>
    <name type="synonym">Rhizoctonia solani</name>
    <dbReference type="NCBI Taxonomy" id="1108050"/>
    <lineage>
        <taxon>Eukaryota</taxon>
        <taxon>Fungi</taxon>
        <taxon>Dikarya</taxon>
        <taxon>Basidiomycota</taxon>
        <taxon>Agaricomycotina</taxon>
        <taxon>Agaricomycetes</taxon>
        <taxon>Cantharellales</taxon>
        <taxon>Ceratobasidiaceae</taxon>
        <taxon>Rhizoctonia</taxon>
        <taxon>Rhizoctonia solani AG-1</taxon>
    </lineage>
</organism>
<feature type="chain" id="PRO_5002130369" evidence="7">
    <location>
        <begin position="19"/>
        <end position="399"/>
    </location>
</feature>
<protein>
    <submittedName>
        <fullName evidence="9">Proteinase K</fullName>
    </submittedName>
</protein>
<dbReference type="PROSITE" id="PS51892">
    <property type="entry name" value="SUBTILASE"/>
    <property type="match status" value="1"/>
</dbReference>
<dbReference type="PROSITE" id="PS00137">
    <property type="entry name" value="SUBTILASE_HIS"/>
    <property type="match status" value="1"/>
</dbReference>
<dbReference type="PANTHER" id="PTHR43806">
    <property type="entry name" value="PEPTIDASE S8"/>
    <property type="match status" value="1"/>
</dbReference>
<dbReference type="OrthoDB" id="19448at2759"/>
<dbReference type="InterPro" id="IPR037045">
    <property type="entry name" value="S8pro/Inhibitor_I9_sf"/>
</dbReference>
<dbReference type="InterPro" id="IPR034193">
    <property type="entry name" value="PCSK9_ProteinaseK-like"/>
</dbReference>
<dbReference type="GO" id="GO:0006508">
    <property type="term" value="P:proteolysis"/>
    <property type="evidence" value="ECO:0007669"/>
    <property type="project" value="UniProtKB-KW"/>
</dbReference>
<dbReference type="InterPro" id="IPR023828">
    <property type="entry name" value="Peptidase_S8_Ser-AS"/>
</dbReference>
<comment type="similarity">
    <text evidence="1 5 6">Belongs to the peptidase S8 family.</text>
</comment>
<dbReference type="InterPro" id="IPR015500">
    <property type="entry name" value="Peptidase_S8_subtilisin-rel"/>
</dbReference>
<name>A0A0B7FF19_THACB</name>
<accession>A0A0B7FF19</accession>
<dbReference type="PANTHER" id="PTHR43806:SF58">
    <property type="entry name" value="ALKALINE PROTEASE 1-RELATED"/>
    <property type="match status" value="1"/>
</dbReference>
<evidence type="ECO:0000313" key="9">
    <source>
        <dbReference type="EMBL" id="CEL56586.1"/>
    </source>
</evidence>
<dbReference type="InterPro" id="IPR023827">
    <property type="entry name" value="Peptidase_S8_Asp-AS"/>
</dbReference>
<feature type="domain" description="Peptidase S8/S53" evidence="8">
    <location>
        <begin position="149"/>
        <end position="376"/>
    </location>
</feature>
<evidence type="ECO:0000256" key="3">
    <source>
        <dbReference type="ARBA" id="ARBA00022801"/>
    </source>
</evidence>
<gene>
    <name evidence="9" type="ORF">RSOLAG1IB_07935</name>
</gene>
<evidence type="ECO:0000313" key="10">
    <source>
        <dbReference type="Proteomes" id="UP000059188"/>
    </source>
</evidence>
<reference evidence="9 10" key="1">
    <citation type="submission" date="2014-11" db="EMBL/GenBank/DDBJ databases">
        <authorList>
            <person name="Wibberg Daniel"/>
        </authorList>
    </citation>
    <scope>NUCLEOTIDE SEQUENCE [LARGE SCALE GENOMIC DNA]</scope>
    <source>
        <strain evidence="9">Rhizoctonia solani AG1-IB 7/3/14</strain>
    </source>
</reference>
<dbReference type="InterPro" id="IPR022398">
    <property type="entry name" value="Peptidase_S8_His-AS"/>
</dbReference>
<dbReference type="Gene3D" id="3.30.70.80">
    <property type="entry name" value="Peptidase S8 propeptide/proteinase inhibitor I9"/>
    <property type="match status" value="1"/>
</dbReference>
<evidence type="ECO:0000256" key="2">
    <source>
        <dbReference type="ARBA" id="ARBA00022670"/>
    </source>
</evidence>
<dbReference type="AlphaFoldDB" id="A0A0B7FF19"/>
<dbReference type="SUPFAM" id="SSF54897">
    <property type="entry name" value="Protease propeptides/inhibitors"/>
    <property type="match status" value="1"/>
</dbReference>
<dbReference type="GO" id="GO:0005615">
    <property type="term" value="C:extracellular space"/>
    <property type="evidence" value="ECO:0007669"/>
    <property type="project" value="TreeGrafter"/>
</dbReference>
<feature type="active site" description="Charge relay system" evidence="5">
    <location>
        <position position="190"/>
    </location>
</feature>
<dbReference type="Proteomes" id="UP000059188">
    <property type="component" value="Unassembled WGS sequence"/>
</dbReference>
<dbReference type="EMBL" id="LN679122">
    <property type="protein sequence ID" value="CEL56586.1"/>
    <property type="molecule type" value="Genomic_DNA"/>
</dbReference>
<dbReference type="CDD" id="cd04077">
    <property type="entry name" value="Peptidases_S8_PCSK9_ProteinaseK_like"/>
    <property type="match status" value="1"/>
</dbReference>
<keyword evidence="7" id="KW-0732">Signal</keyword>
<dbReference type="SUPFAM" id="SSF52743">
    <property type="entry name" value="Subtilisin-like"/>
    <property type="match status" value="1"/>
</dbReference>
<dbReference type="Gene3D" id="3.40.50.200">
    <property type="entry name" value="Peptidase S8/S53 domain"/>
    <property type="match status" value="1"/>
</dbReference>
<dbReference type="InterPro" id="IPR036852">
    <property type="entry name" value="Peptidase_S8/S53_dom_sf"/>
</dbReference>
<evidence type="ECO:0000256" key="1">
    <source>
        <dbReference type="ARBA" id="ARBA00011073"/>
    </source>
</evidence>
<feature type="signal peptide" evidence="7">
    <location>
        <begin position="1"/>
        <end position="18"/>
    </location>
</feature>
<keyword evidence="2 5" id="KW-0645">Protease</keyword>
<keyword evidence="4 5" id="KW-0720">Serine protease</keyword>
<feature type="active site" description="Charge relay system" evidence="5">
    <location>
        <position position="345"/>
    </location>
</feature>
<proteinExistence type="inferred from homology"/>
<evidence type="ECO:0000259" key="8">
    <source>
        <dbReference type="Pfam" id="PF00082"/>
    </source>
</evidence>
<keyword evidence="10" id="KW-1185">Reference proteome</keyword>
<dbReference type="STRING" id="1108050.A0A0B7FF19"/>
<keyword evidence="3 5" id="KW-0378">Hydrolase</keyword>
<sequence>MMIAPLLTLALFAWGSNGLALPSIPFTGFESTSQSFIVKLKPGYSCQSHFSRIKGSLNKVESSRATHFDSRIFNGYAIKLDDQATYKSLSLLDSVEYIEPDVMFSVASLVTQTNAPWGLHAITRSAPFPTSSESSAVLNYTYEYDSTAGQGVDIYIVDSGVYSNHTDFANRVEHSPVFARYTTTGDIFGHGTHVAGIAAGTRFGVAKQARIIDVKVITDTGRGFASDIIAGLSWAVARANTTGRPSVFNLSLGGGTSTALDDAVTGIVNAGIHTIVAAGNAGVDASGWSPARVPGVIAIGNVDISGVRSETSNYGSPVTVFAPGVNITSAGINGPTSSRVDSGTSMAAPHVAGLIAYLIGLEGQRTPSDMKTRVQELARVNVLSGIPNGTANLMSQNAL</sequence>
<dbReference type="PROSITE" id="PS00138">
    <property type="entry name" value="SUBTILASE_SER"/>
    <property type="match status" value="1"/>
</dbReference>
<dbReference type="PROSITE" id="PS00136">
    <property type="entry name" value="SUBTILASE_ASP"/>
    <property type="match status" value="1"/>
</dbReference>
<evidence type="ECO:0000256" key="4">
    <source>
        <dbReference type="ARBA" id="ARBA00022825"/>
    </source>
</evidence>